<gene>
    <name evidence="1" type="ORF">EVA_09891</name>
</gene>
<comment type="caution">
    <text evidence="1">The sequence shown here is derived from an EMBL/GenBank/DDBJ whole genome shotgun (WGS) entry which is preliminary data.</text>
</comment>
<dbReference type="EMBL" id="AMCI01002731">
    <property type="protein sequence ID" value="EJX01993.1"/>
    <property type="molecule type" value="Genomic_DNA"/>
</dbReference>
<evidence type="ECO:0000313" key="1">
    <source>
        <dbReference type="EMBL" id="EJX01993.1"/>
    </source>
</evidence>
<dbReference type="AlphaFoldDB" id="J9GJ14"/>
<proteinExistence type="predicted"/>
<sequence length="55" mass="6120">MPIPVNPAAMSCQPTGKRLTELGTLMKERHPAVYQYTSKQLEQMKGLVGSVFVQE</sequence>
<accession>J9GJ14</accession>
<name>J9GJ14_9ZZZZ</name>
<organism evidence="1">
    <name type="scientific">gut metagenome</name>
    <dbReference type="NCBI Taxonomy" id="749906"/>
    <lineage>
        <taxon>unclassified sequences</taxon>
        <taxon>metagenomes</taxon>
        <taxon>organismal metagenomes</taxon>
    </lineage>
</organism>
<protein>
    <submittedName>
        <fullName evidence="1">Uncharacterized protein</fullName>
    </submittedName>
</protein>
<reference evidence="1" key="1">
    <citation type="journal article" date="2012" name="PLoS ONE">
        <title>Gene sets for utilization of primary and secondary nutrition supplies in the distal gut of endangered iberian lynx.</title>
        <authorList>
            <person name="Alcaide M."/>
            <person name="Messina E."/>
            <person name="Richter M."/>
            <person name="Bargiela R."/>
            <person name="Peplies J."/>
            <person name="Huws S.A."/>
            <person name="Newbold C.J."/>
            <person name="Golyshin P.N."/>
            <person name="Simon M.A."/>
            <person name="Lopez G."/>
            <person name="Yakimov M.M."/>
            <person name="Ferrer M."/>
        </authorList>
    </citation>
    <scope>NUCLEOTIDE SEQUENCE</scope>
</reference>